<comment type="caution">
    <text evidence="3">The sequence shown here is derived from an EMBL/GenBank/DDBJ whole genome shotgun (WGS) entry which is preliminary data.</text>
</comment>
<dbReference type="Gene3D" id="3.30.70.1060">
    <property type="entry name" value="Dimeric alpha+beta barrel"/>
    <property type="match status" value="1"/>
</dbReference>
<protein>
    <recommendedName>
        <fullName evidence="2">YCII-related domain-containing protein</fullName>
    </recommendedName>
</protein>
<sequence>MFFLMECRHHPGKDAERDRLRPSHRDWVGTGGNGLASVLIGSALWDEAGQAIGHWGVLEAATEANARAFAEGDPFAAEGVVAETRLTRLADTFQADRIAERMTQG</sequence>
<dbReference type="Proteomes" id="UP000617355">
    <property type="component" value="Unassembled WGS sequence"/>
</dbReference>
<dbReference type="InterPro" id="IPR005545">
    <property type="entry name" value="YCII"/>
</dbReference>
<comment type="similarity">
    <text evidence="1">Belongs to the YciI family.</text>
</comment>
<organism evidence="3 4">
    <name type="scientific">Sinisalibacter lacisalsi</name>
    <dbReference type="NCBI Taxonomy" id="1526570"/>
    <lineage>
        <taxon>Bacteria</taxon>
        <taxon>Pseudomonadati</taxon>
        <taxon>Pseudomonadota</taxon>
        <taxon>Alphaproteobacteria</taxon>
        <taxon>Rhodobacterales</taxon>
        <taxon>Roseobacteraceae</taxon>
        <taxon>Sinisalibacter</taxon>
    </lineage>
</organism>
<evidence type="ECO:0000256" key="1">
    <source>
        <dbReference type="ARBA" id="ARBA00007689"/>
    </source>
</evidence>
<dbReference type="Pfam" id="PF03795">
    <property type="entry name" value="YCII"/>
    <property type="match status" value="1"/>
</dbReference>
<name>A0ABQ1Q9R4_9RHOB</name>
<accession>A0ABQ1Q9R4</accession>
<dbReference type="SUPFAM" id="SSF54909">
    <property type="entry name" value="Dimeric alpha+beta barrel"/>
    <property type="match status" value="1"/>
</dbReference>
<gene>
    <name evidence="3" type="ORF">GCM10011358_01230</name>
</gene>
<evidence type="ECO:0000313" key="3">
    <source>
        <dbReference type="EMBL" id="GGD20409.1"/>
    </source>
</evidence>
<dbReference type="EMBL" id="BMGI01000001">
    <property type="protein sequence ID" value="GGD20409.1"/>
    <property type="molecule type" value="Genomic_DNA"/>
</dbReference>
<feature type="domain" description="YCII-related" evidence="2">
    <location>
        <begin position="1"/>
        <end position="88"/>
    </location>
</feature>
<proteinExistence type="inferred from homology"/>
<evidence type="ECO:0000259" key="2">
    <source>
        <dbReference type="Pfam" id="PF03795"/>
    </source>
</evidence>
<dbReference type="RefSeq" id="WP_188525677.1">
    <property type="nucleotide sequence ID" value="NZ_BMGI01000001.1"/>
</dbReference>
<reference evidence="4" key="1">
    <citation type="journal article" date="2019" name="Int. J. Syst. Evol. Microbiol.">
        <title>The Global Catalogue of Microorganisms (GCM) 10K type strain sequencing project: providing services to taxonomists for standard genome sequencing and annotation.</title>
        <authorList>
            <consortium name="The Broad Institute Genomics Platform"/>
            <consortium name="The Broad Institute Genome Sequencing Center for Infectious Disease"/>
            <person name="Wu L."/>
            <person name="Ma J."/>
        </authorList>
    </citation>
    <scope>NUCLEOTIDE SEQUENCE [LARGE SCALE GENOMIC DNA]</scope>
    <source>
        <strain evidence="4">CGMCC 1.12922</strain>
    </source>
</reference>
<keyword evidence="4" id="KW-1185">Reference proteome</keyword>
<dbReference type="InterPro" id="IPR011008">
    <property type="entry name" value="Dimeric_a/b-barrel"/>
</dbReference>
<evidence type="ECO:0000313" key="4">
    <source>
        <dbReference type="Proteomes" id="UP000617355"/>
    </source>
</evidence>